<dbReference type="FunFam" id="2.40.30.180:FF:000002">
    <property type="entry name" value="Ubiquitin-activating enzyme E1 2"/>
    <property type="match status" value="1"/>
</dbReference>
<dbReference type="Pfam" id="PF00899">
    <property type="entry name" value="ThiF"/>
    <property type="match status" value="2"/>
</dbReference>
<sequence length="1001" mass="114877">MTNTESQLYSRQIYTFGEDAMKAMSSTSVLISGMNGLGVEIAKNIILMGEKSVTIHDTKATTMSDLSSQFYLNESDIGKNRAEACYQKLVELNEFVKVNIATCELTNEFLGKFNIVVLADFYPYSKLLEMSDFCHANHIKFILTQCSGLFGFVFNDFGEKHFVTKGDDYKPKPVLIFDINNEENGCVSTYNNANHFLSEGDVVKFEDIEGMTEINGKEFKVTSVIDYSKFTIGDTTKFSEFLHEGKGIFTKVKQPFTMDFPSLQESFKGPIILDSDYANPGQNVEIISCFLSMSKYNEMYPNEEVDKEKFTNIAQKVCKELNFCDEISNLVLDHFLRGYGLHLSPICAIFGGIVGQEVIKFVTHMFTPILSYLALGNIEATLSNVVYEPVGDRYDAYRKVFGNNLQNKIMNLKYFMIGAGALGCELLKNFAMMGCFTGEKGNLTITDMDAIEVSNLSRQFLFHKNDIGQLKSVVAAQSVKKMNPDIKITSHSNLFNEETRVIYNDDFYESLDGVCNALDNIPTRRKSDDLCVFYNKPLLESGTQGTRCNYQAIVPGVTQSYNDKNDPEDEGIPECTLHRFPSDINHCAEWSRELFLTTFDQMPTMINKFISDPNSFINENKKDSANINQVLKILSKPPVNFPDCLKISMRRFYKYFVWRIEDILEALPPDHKDEEGHKFWTGSKRCPHPIEFDINSELHRTFVISFAKIWARMFSIEVKENENEIQNLLKNIEKPDKNDKIKLDYDINDIDFFVNLAKNSKLLNIEQFEKDDDSNSQIDLMYSSSNIRASNYKINNVSKLEIKRIVGKIIPSLATTTAMICGFVALEMYKIHSIDERLNLEGYTFNELEETNKQPKKMLYEVFRDSSFDISFSDYIIGYPAEADIYKSKNEKKFTKWTRVLFDDLAVKEFINKVKELYGFEVTKLIYLDKVLYYIPRQKAAASSKQEMEKRSEMKISDLVKYVGENSKDKFELHPTKKYLDIKVIVKDYENTLPIFVVKIK</sequence>
<dbReference type="InterPro" id="IPR000594">
    <property type="entry name" value="ThiF_NAD_FAD-bd"/>
</dbReference>
<dbReference type="InterPro" id="IPR000011">
    <property type="entry name" value="UBQ/SUMO-activ_enz_E1-like"/>
</dbReference>
<dbReference type="STRING" id="5722.A2F917"/>
<evidence type="ECO:0000256" key="5">
    <source>
        <dbReference type="ARBA" id="ARBA00022786"/>
    </source>
</evidence>
<dbReference type="InterPro" id="IPR018965">
    <property type="entry name" value="Ub-activating_enz_E1_C"/>
</dbReference>
<dbReference type="PANTHER" id="PTHR10953:SF4">
    <property type="entry name" value="UBIQUITIN-ACTIVATING ENZYME E1 C-TERMINAL DOMAIN-CONTAINING PROTEIN"/>
    <property type="match status" value="1"/>
</dbReference>
<dbReference type="InterPro" id="IPR042449">
    <property type="entry name" value="Ub-E1_IAD_1"/>
</dbReference>
<dbReference type="GO" id="GO:0016567">
    <property type="term" value="P:protein ubiquitination"/>
    <property type="evidence" value="ECO:0000318"/>
    <property type="project" value="GO_Central"/>
</dbReference>
<accession>A2F917</accession>
<dbReference type="Gene3D" id="2.40.30.180">
    <property type="entry name" value="Ubiquitin-activating enzyme E1, FCCH domain"/>
    <property type="match status" value="1"/>
</dbReference>
<evidence type="ECO:0000256" key="1">
    <source>
        <dbReference type="ARBA" id="ARBA00004906"/>
    </source>
</evidence>
<dbReference type="SMART" id="SM00985">
    <property type="entry name" value="UBA_e1_C"/>
    <property type="match status" value="1"/>
</dbReference>
<evidence type="ECO:0000256" key="3">
    <source>
        <dbReference type="ARBA" id="ARBA00022598"/>
    </source>
</evidence>
<dbReference type="Gene3D" id="3.40.50.12550">
    <property type="entry name" value="Ubiquitin-activating enzyme E1, inactive adenylation domain, subdomain 2"/>
    <property type="match status" value="1"/>
</dbReference>
<dbReference type="InterPro" id="IPR035985">
    <property type="entry name" value="Ubiquitin-activating_enz"/>
</dbReference>
<feature type="domain" description="Ubiquitin-activating enzyme E1 C-terminal" evidence="7">
    <location>
        <begin position="863"/>
        <end position="998"/>
    </location>
</feature>
<name>A2F917_TRIV3</name>
<gene>
    <name evidence="8" type="ORF">TVAG_090800</name>
</gene>
<dbReference type="InterPro" id="IPR038252">
    <property type="entry name" value="UBA_E1_C_sf"/>
</dbReference>
<dbReference type="PANTHER" id="PTHR10953">
    <property type="entry name" value="UBIQUITIN-ACTIVATING ENZYME E1"/>
    <property type="match status" value="1"/>
</dbReference>
<dbReference type="Gene3D" id="3.50.50.80">
    <property type="entry name" value="Ubiquitin-activating enzyme E1, inactive adenylation domain, subdomain 1"/>
    <property type="match status" value="1"/>
</dbReference>
<dbReference type="KEGG" id="tva:4756391"/>
<dbReference type="Pfam" id="PF09358">
    <property type="entry name" value="E1_UFD"/>
    <property type="match status" value="1"/>
</dbReference>
<evidence type="ECO:0000313" key="8">
    <source>
        <dbReference type="EMBL" id="EAX98592.1"/>
    </source>
</evidence>
<keyword evidence="5" id="KW-0833">Ubl conjugation pathway</keyword>
<dbReference type="Gene3D" id="3.10.290.60">
    <property type="entry name" value="Ubiquitin-activating enzyme E1, UFD domain"/>
    <property type="match status" value="1"/>
</dbReference>
<dbReference type="GO" id="GO:0004839">
    <property type="term" value="F:ubiquitin activating enzyme activity"/>
    <property type="evidence" value="ECO:0000318"/>
    <property type="project" value="GO_Central"/>
</dbReference>
<dbReference type="Gene3D" id="1.10.10.2660">
    <property type="entry name" value="Ubiquitin-activating enzyme E1, SCCH domain"/>
    <property type="match status" value="1"/>
</dbReference>
<dbReference type="PRINTS" id="PR01849">
    <property type="entry name" value="UBIQUITINACT"/>
</dbReference>
<dbReference type="EMBL" id="DS113669">
    <property type="protein sequence ID" value="EAX98592.1"/>
    <property type="molecule type" value="Genomic_DNA"/>
</dbReference>
<dbReference type="SUPFAM" id="SSF69572">
    <property type="entry name" value="Activating enzymes of the ubiquitin-like proteins"/>
    <property type="match status" value="2"/>
</dbReference>
<dbReference type="VEuPathDB" id="TrichDB:TVAGG3_0827970"/>
<dbReference type="NCBIfam" id="TIGR01408">
    <property type="entry name" value="Ube1"/>
    <property type="match status" value="1"/>
</dbReference>
<dbReference type="GO" id="GO:0006511">
    <property type="term" value="P:ubiquitin-dependent protein catabolic process"/>
    <property type="evidence" value="ECO:0000318"/>
    <property type="project" value="GO_Central"/>
</dbReference>
<comment type="similarity">
    <text evidence="2">Belongs to the ubiquitin-activating E1 family.</text>
</comment>
<comment type="pathway">
    <text evidence="1">Protein modification; protein ubiquitination.</text>
</comment>
<dbReference type="InterPro" id="IPR042302">
    <property type="entry name" value="E1_FCCH_sf"/>
</dbReference>
<dbReference type="RefSeq" id="XP_001311522.1">
    <property type="nucleotide sequence ID" value="XM_001311521.1"/>
</dbReference>
<reference evidence="8" key="1">
    <citation type="submission" date="2006-10" db="EMBL/GenBank/DDBJ databases">
        <authorList>
            <person name="Amadeo P."/>
            <person name="Zhao Q."/>
            <person name="Wortman J."/>
            <person name="Fraser-Liggett C."/>
            <person name="Carlton J."/>
        </authorList>
    </citation>
    <scope>NUCLEOTIDE SEQUENCE</scope>
    <source>
        <strain evidence="8">G3</strain>
    </source>
</reference>
<keyword evidence="3" id="KW-0436">Ligase</keyword>
<organism evidence="8 9">
    <name type="scientific">Trichomonas vaginalis (strain ATCC PRA-98 / G3)</name>
    <dbReference type="NCBI Taxonomy" id="412133"/>
    <lineage>
        <taxon>Eukaryota</taxon>
        <taxon>Metamonada</taxon>
        <taxon>Parabasalia</taxon>
        <taxon>Trichomonadida</taxon>
        <taxon>Trichomonadidae</taxon>
        <taxon>Trichomonas</taxon>
    </lineage>
</organism>
<dbReference type="GO" id="GO:0005634">
    <property type="term" value="C:nucleus"/>
    <property type="evidence" value="ECO:0000318"/>
    <property type="project" value="GO_Central"/>
</dbReference>
<dbReference type="GO" id="GO:0006974">
    <property type="term" value="P:DNA damage response"/>
    <property type="evidence" value="ECO:0000318"/>
    <property type="project" value="GO_Central"/>
</dbReference>
<dbReference type="OMA" id="GANLHAF"/>
<keyword evidence="4" id="KW-0547">Nucleotide-binding</keyword>
<dbReference type="Proteomes" id="UP000001542">
    <property type="component" value="Unassembled WGS sequence"/>
</dbReference>
<proteinExistence type="inferred from homology"/>
<evidence type="ECO:0000256" key="6">
    <source>
        <dbReference type="ARBA" id="ARBA00022840"/>
    </source>
</evidence>
<dbReference type="OrthoDB" id="10252231at2759"/>
<dbReference type="InterPro" id="IPR042063">
    <property type="entry name" value="Ubi_acti_E1_SCCH"/>
</dbReference>
<reference evidence="8" key="2">
    <citation type="journal article" date="2007" name="Science">
        <title>Draft genome sequence of the sexually transmitted pathogen Trichomonas vaginalis.</title>
        <authorList>
            <person name="Carlton J.M."/>
            <person name="Hirt R.P."/>
            <person name="Silva J.C."/>
            <person name="Delcher A.L."/>
            <person name="Schatz M."/>
            <person name="Zhao Q."/>
            <person name="Wortman J.R."/>
            <person name="Bidwell S.L."/>
            <person name="Alsmark U.C.M."/>
            <person name="Besteiro S."/>
            <person name="Sicheritz-Ponten T."/>
            <person name="Noel C.J."/>
            <person name="Dacks J.B."/>
            <person name="Foster P.G."/>
            <person name="Simillion C."/>
            <person name="Van de Peer Y."/>
            <person name="Miranda-Saavedra D."/>
            <person name="Barton G.J."/>
            <person name="Westrop G.D."/>
            <person name="Mueller S."/>
            <person name="Dessi D."/>
            <person name="Fiori P.L."/>
            <person name="Ren Q."/>
            <person name="Paulsen I."/>
            <person name="Zhang H."/>
            <person name="Bastida-Corcuera F.D."/>
            <person name="Simoes-Barbosa A."/>
            <person name="Brown M.T."/>
            <person name="Hayes R.D."/>
            <person name="Mukherjee M."/>
            <person name="Okumura C.Y."/>
            <person name="Schneider R."/>
            <person name="Smith A.J."/>
            <person name="Vanacova S."/>
            <person name="Villalvazo M."/>
            <person name="Haas B.J."/>
            <person name="Pertea M."/>
            <person name="Feldblyum T.V."/>
            <person name="Utterback T.R."/>
            <person name="Shu C.L."/>
            <person name="Osoegawa K."/>
            <person name="de Jong P.J."/>
            <person name="Hrdy I."/>
            <person name="Horvathova L."/>
            <person name="Zubacova Z."/>
            <person name="Dolezal P."/>
            <person name="Malik S.B."/>
            <person name="Logsdon J.M. Jr."/>
            <person name="Henze K."/>
            <person name="Gupta A."/>
            <person name="Wang C.C."/>
            <person name="Dunne R.L."/>
            <person name="Upcroft J.A."/>
            <person name="Upcroft P."/>
            <person name="White O."/>
            <person name="Salzberg S.L."/>
            <person name="Tang P."/>
            <person name="Chiu C.-H."/>
            <person name="Lee Y.-S."/>
            <person name="Embley T.M."/>
            <person name="Coombs G.H."/>
            <person name="Mottram J.C."/>
            <person name="Tachezy J."/>
            <person name="Fraser-Liggett C.M."/>
            <person name="Johnson P.J."/>
        </authorList>
    </citation>
    <scope>NUCLEOTIDE SEQUENCE [LARGE SCALE GENOMIC DNA]</scope>
    <source>
        <strain evidence="8">G3</strain>
    </source>
</reference>
<dbReference type="VEuPathDB" id="TrichDB:TVAG_090800"/>
<keyword evidence="9" id="KW-1185">Reference proteome</keyword>
<dbReference type="eggNOG" id="KOG2012">
    <property type="taxonomic scope" value="Eukaryota"/>
</dbReference>
<dbReference type="GO" id="GO:0005737">
    <property type="term" value="C:cytoplasm"/>
    <property type="evidence" value="ECO:0000318"/>
    <property type="project" value="GO_Central"/>
</dbReference>
<dbReference type="InterPro" id="IPR019572">
    <property type="entry name" value="UBA_E1_SCCH"/>
</dbReference>
<dbReference type="InParanoid" id="A2F917"/>
<dbReference type="SMR" id="A2F917"/>
<dbReference type="InterPro" id="IPR045886">
    <property type="entry name" value="ThiF/MoeB/HesA"/>
</dbReference>
<dbReference type="AlphaFoldDB" id="A2F917"/>
<dbReference type="FunFam" id="3.50.50.80:FF:000001">
    <property type="entry name" value="ubiquitin-like modifier-activating enzyme 1"/>
    <property type="match status" value="1"/>
</dbReference>
<dbReference type="Gene3D" id="3.40.50.720">
    <property type="entry name" value="NAD(P)-binding Rossmann-like Domain"/>
    <property type="match status" value="1"/>
</dbReference>
<evidence type="ECO:0000256" key="2">
    <source>
        <dbReference type="ARBA" id="ARBA00005673"/>
    </source>
</evidence>
<dbReference type="FunFam" id="1.10.10.2660:FF:000004">
    <property type="entry name" value="Ubiquitin activating enzyme 1"/>
    <property type="match status" value="1"/>
</dbReference>
<keyword evidence="6" id="KW-0067">ATP-binding</keyword>
<evidence type="ECO:0000313" key="9">
    <source>
        <dbReference type="Proteomes" id="UP000001542"/>
    </source>
</evidence>
<protein>
    <submittedName>
        <fullName evidence="8">Ubiquitin-activating enzyme E1 family protein</fullName>
    </submittedName>
</protein>
<dbReference type="FunFam" id="3.50.50.80:FF:000002">
    <property type="entry name" value="SUMO-activating enzyme subunit 2"/>
    <property type="match status" value="1"/>
</dbReference>
<dbReference type="GO" id="GO:0005524">
    <property type="term" value="F:ATP binding"/>
    <property type="evidence" value="ECO:0007669"/>
    <property type="project" value="UniProtKB-KW"/>
</dbReference>
<dbReference type="InterPro" id="IPR018075">
    <property type="entry name" value="UBQ-activ_enz_E1"/>
</dbReference>
<dbReference type="UniPathway" id="UPA00143"/>
<dbReference type="FunCoup" id="A2F917">
    <property type="interactions" value="1021"/>
</dbReference>
<dbReference type="Pfam" id="PF10585">
    <property type="entry name" value="UBA_E1_SCCH"/>
    <property type="match status" value="1"/>
</dbReference>
<evidence type="ECO:0000259" key="7">
    <source>
        <dbReference type="SMART" id="SM00985"/>
    </source>
</evidence>
<evidence type="ECO:0000256" key="4">
    <source>
        <dbReference type="ARBA" id="ARBA00022741"/>
    </source>
</evidence>